<dbReference type="AlphaFoldDB" id="A0ABD1BNR2"/>
<accession>A0ABD1BNR2</accession>
<dbReference type="PANTHER" id="PTHR11017:SF549">
    <property type="entry name" value="DISEASE RESISTANCE PROTEIN RPP2A"/>
    <property type="match status" value="1"/>
</dbReference>
<evidence type="ECO:0000259" key="5">
    <source>
        <dbReference type="Pfam" id="PF23286"/>
    </source>
</evidence>
<dbReference type="PRINTS" id="PR00364">
    <property type="entry name" value="DISEASERSIST"/>
</dbReference>
<dbReference type="InterPro" id="IPR032675">
    <property type="entry name" value="LRR_dom_sf"/>
</dbReference>
<evidence type="ECO:0000256" key="2">
    <source>
        <dbReference type="ARBA" id="ARBA00022737"/>
    </source>
</evidence>
<dbReference type="Pfam" id="PF23286">
    <property type="entry name" value="LRR_13"/>
    <property type="match status" value="1"/>
</dbReference>
<sequence length="426" mass="48285">MSCSSGIPLALEVLGSSVSKQHINNMMEHLHNLRRNPPTQIQEAFRRSFDGLDENKKNIFLDLACFFRGENKDDVVQLLDACGFLTYLGICDLIDESLISLVDNRIVIPIPFQDMGRFVVREEDEVPCERSRLWDSGDVADILINNSGTEAIEGIFMDASDLTCELSPTVFGKMYNLRLLKFYCSTSGNQCKLSLPEGLDTFPDELRLLHWENYPLKYLPQKFNPENLVEVNMPYSNMEKLWEGKKNLGKLKKIQLSHSRNLKDILMLSEAQNLEHIDLEGCTSLVDIRTCIPRCGKLVSLNMKDCSHLRSLSSMVDLTSLKFLNLSGCSQLEEIQDFAPNLKELYLARTPIRELPLSIENLTNLSTLDLQNCRRLRQLPFGIKNSKSIVKLKLSGCTSLVHTSTGASVNSPLPLLSPFPNWKRKR</sequence>
<dbReference type="Pfam" id="PF23282">
    <property type="entry name" value="WHD_ROQ1"/>
    <property type="match status" value="1"/>
</dbReference>
<feature type="domain" description="Disease resistance protein RPS4B/Roq1-like leucine-rich repeats" evidence="5">
    <location>
        <begin position="318"/>
        <end position="412"/>
    </location>
</feature>
<keyword evidence="3" id="KW-0611">Plant defense</keyword>
<gene>
    <name evidence="6" type="ORF">V5N11_010598</name>
</gene>
<evidence type="ECO:0000313" key="6">
    <source>
        <dbReference type="EMBL" id="KAL1218848.1"/>
    </source>
</evidence>
<name>A0ABD1BNR2_CARAN</name>
<keyword evidence="1" id="KW-0433">Leucine-rich repeat</keyword>
<dbReference type="InterPro" id="IPR058192">
    <property type="entry name" value="WHD_ROQ1-like"/>
</dbReference>
<dbReference type="Gene3D" id="3.80.10.10">
    <property type="entry name" value="Ribonuclease Inhibitor"/>
    <property type="match status" value="2"/>
</dbReference>
<dbReference type="InterPro" id="IPR036390">
    <property type="entry name" value="WH_DNA-bd_sf"/>
</dbReference>
<evidence type="ECO:0000259" key="4">
    <source>
        <dbReference type="Pfam" id="PF23282"/>
    </source>
</evidence>
<dbReference type="Pfam" id="PF07725">
    <property type="entry name" value="LRR_3"/>
    <property type="match status" value="1"/>
</dbReference>
<dbReference type="InterPro" id="IPR058546">
    <property type="entry name" value="RPS4B/Roq1-like_LRR"/>
</dbReference>
<protein>
    <submittedName>
        <fullName evidence="6">Disease resistance protein RPP2A</fullName>
    </submittedName>
</protein>
<feature type="domain" description="Disease resistance protein Roq1-like winged-helix" evidence="4">
    <location>
        <begin position="53"/>
        <end position="122"/>
    </location>
</feature>
<dbReference type="PANTHER" id="PTHR11017">
    <property type="entry name" value="LEUCINE-RICH REPEAT-CONTAINING PROTEIN"/>
    <property type="match status" value="1"/>
</dbReference>
<proteinExistence type="predicted"/>
<dbReference type="EMBL" id="JBANAX010000196">
    <property type="protein sequence ID" value="KAL1218848.1"/>
    <property type="molecule type" value="Genomic_DNA"/>
</dbReference>
<comment type="caution">
    <text evidence="6">The sequence shown here is derived from an EMBL/GenBank/DDBJ whole genome shotgun (WGS) entry which is preliminary data.</text>
</comment>
<dbReference type="SUPFAM" id="SSF46785">
    <property type="entry name" value="Winged helix' DNA-binding domain"/>
    <property type="match status" value="1"/>
</dbReference>
<keyword evidence="2" id="KW-0677">Repeat</keyword>
<organism evidence="6 7">
    <name type="scientific">Cardamine amara subsp. amara</name>
    <dbReference type="NCBI Taxonomy" id="228776"/>
    <lineage>
        <taxon>Eukaryota</taxon>
        <taxon>Viridiplantae</taxon>
        <taxon>Streptophyta</taxon>
        <taxon>Embryophyta</taxon>
        <taxon>Tracheophyta</taxon>
        <taxon>Spermatophyta</taxon>
        <taxon>Magnoliopsida</taxon>
        <taxon>eudicotyledons</taxon>
        <taxon>Gunneridae</taxon>
        <taxon>Pentapetalae</taxon>
        <taxon>rosids</taxon>
        <taxon>malvids</taxon>
        <taxon>Brassicales</taxon>
        <taxon>Brassicaceae</taxon>
        <taxon>Cardamineae</taxon>
        <taxon>Cardamine</taxon>
    </lineage>
</organism>
<dbReference type="SUPFAM" id="SSF52058">
    <property type="entry name" value="L domain-like"/>
    <property type="match status" value="1"/>
</dbReference>
<evidence type="ECO:0000256" key="1">
    <source>
        <dbReference type="ARBA" id="ARBA00022614"/>
    </source>
</evidence>
<dbReference type="FunFam" id="3.80.10.10:FF:000386">
    <property type="entry name" value="Disease resistance protein RPS4"/>
    <property type="match status" value="1"/>
</dbReference>
<dbReference type="InterPro" id="IPR011713">
    <property type="entry name" value="Leu-rich_rpt_3"/>
</dbReference>
<dbReference type="Proteomes" id="UP001558713">
    <property type="component" value="Unassembled WGS sequence"/>
</dbReference>
<evidence type="ECO:0000313" key="7">
    <source>
        <dbReference type="Proteomes" id="UP001558713"/>
    </source>
</evidence>
<dbReference type="InterPro" id="IPR044974">
    <property type="entry name" value="Disease_R_plants"/>
</dbReference>
<evidence type="ECO:0000256" key="3">
    <source>
        <dbReference type="ARBA" id="ARBA00022821"/>
    </source>
</evidence>
<keyword evidence="7" id="KW-1185">Reference proteome</keyword>
<reference evidence="6 7" key="1">
    <citation type="submission" date="2024-04" db="EMBL/GenBank/DDBJ databases">
        <title>Genome assembly C_amara_ONT_v2.</title>
        <authorList>
            <person name="Yant L."/>
            <person name="Moore C."/>
            <person name="Slenker M."/>
        </authorList>
    </citation>
    <scope>NUCLEOTIDE SEQUENCE [LARGE SCALE GENOMIC DNA]</scope>
    <source>
        <tissue evidence="6">Leaf</tissue>
    </source>
</reference>